<dbReference type="PANTHER" id="PTHR43685:SF2">
    <property type="entry name" value="GLYCOSYLTRANSFERASE 2-LIKE DOMAIN-CONTAINING PROTEIN"/>
    <property type="match status" value="1"/>
</dbReference>
<dbReference type="EMBL" id="CP025298">
    <property type="protein sequence ID" value="AUI06168.1"/>
    <property type="molecule type" value="Genomic_DNA"/>
</dbReference>
<dbReference type="AlphaFoldDB" id="A0AAD0BQN5"/>
<accession>A0AAD0BQN5</accession>
<evidence type="ECO:0000313" key="2">
    <source>
        <dbReference type="EMBL" id="AUI06168.1"/>
    </source>
</evidence>
<dbReference type="Proteomes" id="UP000234414">
    <property type="component" value="Chromosome"/>
</dbReference>
<dbReference type="InterPro" id="IPR050834">
    <property type="entry name" value="Glycosyltransf_2"/>
</dbReference>
<organism evidence="2 3">
    <name type="scientific">Stenotrophomonas maltophilia</name>
    <name type="common">Pseudomonas maltophilia</name>
    <name type="synonym">Xanthomonas maltophilia</name>
    <dbReference type="NCBI Taxonomy" id="40324"/>
    <lineage>
        <taxon>Bacteria</taxon>
        <taxon>Pseudomonadati</taxon>
        <taxon>Pseudomonadota</taxon>
        <taxon>Gammaproteobacteria</taxon>
        <taxon>Lysobacterales</taxon>
        <taxon>Lysobacteraceae</taxon>
        <taxon>Stenotrophomonas</taxon>
        <taxon>Stenotrophomonas maltophilia group</taxon>
    </lineage>
</organism>
<feature type="domain" description="Glycosyltransferase 2-like" evidence="1">
    <location>
        <begin position="6"/>
        <end position="164"/>
    </location>
</feature>
<dbReference type="RefSeq" id="WP_049443086.1">
    <property type="nucleotide sequence ID" value="NZ_CP025298.1"/>
</dbReference>
<gene>
    <name evidence="2" type="ORF">SmaCSM2_02820</name>
</gene>
<dbReference type="InterPro" id="IPR029044">
    <property type="entry name" value="Nucleotide-diphossugar_trans"/>
</dbReference>
<evidence type="ECO:0000313" key="3">
    <source>
        <dbReference type="Proteomes" id="UP000234414"/>
    </source>
</evidence>
<dbReference type="InterPro" id="IPR001173">
    <property type="entry name" value="Glyco_trans_2-like"/>
</dbReference>
<dbReference type="Gene3D" id="3.90.550.10">
    <property type="entry name" value="Spore Coat Polysaccharide Biosynthesis Protein SpsA, Chain A"/>
    <property type="match status" value="1"/>
</dbReference>
<dbReference type="PANTHER" id="PTHR43685">
    <property type="entry name" value="GLYCOSYLTRANSFERASE"/>
    <property type="match status" value="1"/>
</dbReference>
<dbReference type="SUPFAM" id="SSF53448">
    <property type="entry name" value="Nucleotide-diphospho-sugar transferases"/>
    <property type="match status" value="1"/>
</dbReference>
<evidence type="ECO:0000259" key="1">
    <source>
        <dbReference type="Pfam" id="PF00535"/>
    </source>
</evidence>
<proteinExistence type="predicted"/>
<reference evidence="2 3" key="1">
    <citation type="submission" date="2017-12" db="EMBL/GenBank/DDBJ databases">
        <title>Complete Genome Sequence of Stenotrophomonas maltophilia CSM2.</title>
        <authorList>
            <person name="Castro-Jaimes S."/>
            <person name="Lopez-Leal G."/>
            <person name="Barberena Jonas C."/>
            <person name="Bustos P."/>
            <person name="Perez-Oseguera A."/>
            <person name="Cevallos M.A."/>
        </authorList>
    </citation>
    <scope>NUCLEOTIDE SEQUENCE [LARGE SCALE GENOMIC DNA]</scope>
    <source>
        <strain evidence="2 3">CSM2</strain>
    </source>
</reference>
<dbReference type="Pfam" id="PF00535">
    <property type="entry name" value="Glycos_transf_2"/>
    <property type="match status" value="1"/>
</dbReference>
<sequence>MPASVSIAVCTYNGERFLQEQLDSLLAQTRRPDQIVIRDDVSSDGTLVLLRAFVPRAEAAGISVDLQVNPQNVGYRRNFDGALRACTGTLIFLCDQDDVWHPDKVARFCTEFDARPGLRVLHCDARLIDDAGQPMPQTLFTALHYGTAQQARMHAGDGFRLMLKRKLMTGAAMALHRSVLADALPLPASDWVHDAWIGTLAAMRGEIDSLSETLIDYRLHSNNQLGLGGNDATPRAVRRKRQLESERVECGQLLERARARGLPATQLAWIERKRRHIAVRASLPSSRLRRIPTVFGELLRGNYGHFGRGVLSAGIDLLRA</sequence>
<name>A0AAD0BQN5_STEMA</name>
<protein>
    <submittedName>
        <fullName evidence="2">Glycosyltransferase family 2 protein</fullName>
    </submittedName>
</protein>
<dbReference type="CDD" id="cd04196">
    <property type="entry name" value="GT_2_like_d"/>
    <property type="match status" value="1"/>
</dbReference>